<comment type="caution">
    <text evidence="1">The sequence shown here is derived from an EMBL/GenBank/DDBJ whole genome shotgun (WGS) entry which is preliminary data.</text>
</comment>
<keyword evidence="2" id="KW-1185">Reference proteome</keyword>
<evidence type="ECO:0000313" key="1">
    <source>
        <dbReference type="EMBL" id="PZF73935.1"/>
    </source>
</evidence>
<gene>
    <name evidence="1" type="ORF">DN068_06235</name>
</gene>
<sequence>MDFVDYNRHTHIPQSPMTNPFESLEHKLARIETLLESRFIEKTEKKDAIDHTLFMPVQDVYPRYCSRQTFYNHVKNGMIKLYKFGNRSFVKRDEFFATFKEVKVAQSLSNLKTHKTKEAHIAQ</sequence>
<organism evidence="1 2">
    <name type="scientific">Taibaiella soli</name>
    <dbReference type="NCBI Taxonomy" id="1649169"/>
    <lineage>
        <taxon>Bacteria</taxon>
        <taxon>Pseudomonadati</taxon>
        <taxon>Bacteroidota</taxon>
        <taxon>Chitinophagia</taxon>
        <taxon>Chitinophagales</taxon>
        <taxon>Chitinophagaceae</taxon>
        <taxon>Taibaiella</taxon>
    </lineage>
</organism>
<dbReference type="AlphaFoldDB" id="A0A2W2AEN3"/>
<name>A0A2W2AEN3_9BACT</name>
<dbReference type="Proteomes" id="UP000248745">
    <property type="component" value="Unassembled WGS sequence"/>
</dbReference>
<proteinExistence type="predicted"/>
<protein>
    <submittedName>
        <fullName evidence="1">Uncharacterized protein</fullName>
    </submittedName>
</protein>
<reference evidence="1 2" key="1">
    <citation type="submission" date="2018-06" db="EMBL/GenBank/DDBJ databases">
        <title>Mucibacter soli gen. nov., sp. nov., a new member of the family Chitinophagaceae producing mucin.</title>
        <authorList>
            <person name="Kim M.-K."/>
            <person name="Park S."/>
            <person name="Kim T.-S."/>
            <person name="Joung Y."/>
            <person name="Han J.-H."/>
            <person name="Kim S.B."/>
        </authorList>
    </citation>
    <scope>NUCLEOTIDE SEQUENCE [LARGE SCALE GENOMIC DNA]</scope>
    <source>
        <strain evidence="1 2">R1-15</strain>
    </source>
</reference>
<accession>A0A2W2AEN3</accession>
<dbReference type="RefSeq" id="WP_110998032.1">
    <property type="nucleotide sequence ID" value="NZ_QKTW01000009.1"/>
</dbReference>
<evidence type="ECO:0000313" key="2">
    <source>
        <dbReference type="Proteomes" id="UP000248745"/>
    </source>
</evidence>
<dbReference type="EMBL" id="QKTW01000009">
    <property type="protein sequence ID" value="PZF73935.1"/>
    <property type="molecule type" value="Genomic_DNA"/>
</dbReference>
<dbReference type="OrthoDB" id="1366685at2"/>